<evidence type="ECO:0000313" key="2">
    <source>
        <dbReference type="EMBL" id="SFA45056.1"/>
    </source>
</evidence>
<name>A0A1I0T203_9NOCA</name>
<dbReference type="Proteomes" id="UP000182054">
    <property type="component" value="Unassembled WGS sequence"/>
</dbReference>
<dbReference type="EMBL" id="FOJN01000003">
    <property type="protein sequence ID" value="SFA45056.1"/>
    <property type="molecule type" value="Genomic_DNA"/>
</dbReference>
<reference evidence="2 3" key="1">
    <citation type="submission" date="2016-10" db="EMBL/GenBank/DDBJ databases">
        <authorList>
            <person name="de Groot N.N."/>
        </authorList>
    </citation>
    <scope>NUCLEOTIDE SEQUENCE [LARGE SCALE GENOMIC DNA]</scope>
    <source>
        <strain evidence="2 3">DSM 44908</strain>
    </source>
</reference>
<dbReference type="GeneID" id="85485056"/>
<gene>
    <name evidence="2" type="ORF">SAMN05444374_103202</name>
</gene>
<evidence type="ECO:0000313" key="3">
    <source>
        <dbReference type="Proteomes" id="UP000182054"/>
    </source>
</evidence>
<sequence>MPDTTAHTDCIERGTTPCHGTVEPRMSLSGSGMPFSRCDRHWNDRLDREEEIRRRYPQHQPADFDPTYAGERWDED</sequence>
<evidence type="ECO:0000256" key="1">
    <source>
        <dbReference type="SAM" id="MobiDB-lite"/>
    </source>
</evidence>
<dbReference type="OrthoDB" id="4466527at2"/>
<dbReference type="AlphaFoldDB" id="A0A1I0T203"/>
<accession>A0A1I0T203</accession>
<organism evidence="2 3">
    <name type="scientific">Rhodococcoides kroppenstedtii</name>
    <dbReference type="NCBI Taxonomy" id="293050"/>
    <lineage>
        <taxon>Bacteria</taxon>
        <taxon>Bacillati</taxon>
        <taxon>Actinomycetota</taxon>
        <taxon>Actinomycetes</taxon>
        <taxon>Mycobacteriales</taxon>
        <taxon>Nocardiaceae</taxon>
        <taxon>Rhodococcoides</taxon>
    </lineage>
</organism>
<dbReference type="RefSeq" id="WP_074921846.1">
    <property type="nucleotide sequence ID" value="NZ_FOJN01000003.1"/>
</dbReference>
<feature type="region of interest" description="Disordered" evidence="1">
    <location>
        <begin position="1"/>
        <end position="34"/>
    </location>
</feature>
<protein>
    <submittedName>
        <fullName evidence="2">Uncharacterized protein</fullName>
    </submittedName>
</protein>
<feature type="region of interest" description="Disordered" evidence="1">
    <location>
        <begin position="53"/>
        <end position="76"/>
    </location>
</feature>
<proteinExistence type="predicted"/>